<organism evidence="1">
    <name type="scientific">Myoviridae sp. ctZ2t4</name>
    <dbReference type="NCBI Taxonomy" id="2827693"/>
    <lineage>
        <taxon>Viruses</taxon>
        <taxon>Duplodnaviria</taxon>
        <taxon>Heunggongvirae</taxon>
        <taxon>Uroviricota</taxon>
        <taxon>Caudoviricetes</taxon>
    </lineage>
</organism>
<accession>A0A8S5SSX9</accession>
<name>A0A8S5SSX9_9CAUD</name>
<reference evidence="1" key="1">
    <citation type="journal article" date="2021" name="Proc. Natl. Acad. Sci. U.S.A.">
        <title>A Catalog of Tens of Thousands of Viruses from Human Metagenomes Reveals Hidden Associations with Chronic Diseases.</title>
        <authorList>
            <person name="Tisza M.J."/>
            <person name="Buck C.B."/>
        </authorList>
    </citation>
    <scope>NUCLEOTIDE SEQUENCE</scope>
    <source>
        <strain evidence="1">CtZ2t4</strain>
    </source>
</reference>
<sequence>MGRNRKKHKKKQKEKVINYSVNNNITEVSKIAISESDKKIVNRNVNWSNMKVMTTGRGRRGPIYV</sequence>
<protein>
    <submittedName>
        <fullName evidence="1">Uncharacterized protein</fullName>
    </submittedName>
</protein>
<dbReference type="EMBL" id="BK032664">
    <property type="protein sequence ID" value="DAF53799.1"/>
    <property type="molecule type" value="Genomic_DNA"/>
</dbReference>
<proteinExistence type="predicted"/>
<evidence type="ECO:0000313" key="1">
    <source>
        <dbReference type="EMBL" id="DAF53799.1"/>
    </source>
</evidence>